<evidence type="ECO:0000313" key="2">
    <source>
        <dbReference type="Proteomes" id="UP000239156"/>
    </source>
</evidence>
<accession>A0A2S4UUE2</accession>
<evidence type="ECO:0000313" key="1">
    <source>
        <dbReference type="EMBL" id="POW00831.1"/>
    </source>
</evidence>
<gene>
    <name evidence="1" type="ORF">PSTT_12861</name>
</gene>
<comment type="caution">
    <text evidence="1">The sequence shown here is derived from an EMBL/GenBank/DDBJ whole genome shotgun (WGS) entry which is preliminary data.</text>
</comment>
<dbReference type="EMBL" id="PKSL01000170">
    <property type="protein sequence ID" value="POW00831.1"/>
    <property type="molecule type" value="Genomic_DNA"/>
</dbReference>
<dbReference type="Proteomes" id="UP000239156">
    <property type="component" value="Unassembled WGS sequence"/>
</dbReference>
<proteinExistence type="predicted"/>
<reference evidence="1" key="1">
    <citation type="submission" date="2017-12" db="EMBL/GenBank/DDBJ databases">
        <title>Gene loss provides genomic basis for host adaptation in cereal stripe rust fungi.</title>
        <authorList>
            <person name="Xia C."/>
        </authorList>
    </citation>
    <scope>NUCLEOTIDE SEQUENCE [LARGE SCALE GENOMIC DNA]</scope>
    <source>
        <strain evidence="1">93-210</strain>
    </source>
</reference>
<sequence>MATSSSGALGSISSDLENDAFLILLSPNIDHSSLETEFKAWLHEWHAPR</sequence>
<organism evidence="1 2">
    <name type="scientific">Puccinia striiformis</name>
    <dbReference type="NCBI Taxonomy" id="27350"/>
    <lineage>
        <taxon>Eukaryota</taxon>
        <taxon>Fungi</taxon>
        <taxon>Dikarya</taxon>
        <taxon>Basidiomycota</taxon>
        <taxon>Pucciniomycotina</taxon>
        <taxon>Pucciniomycetes</taxon>
        <taxon>Pucciniales</taxon>
        <taxon>Pucciniaceae</taxon>
        <taxon>Puccinia</taxon>
    </lineage>
</organism>
<dbReference type="VEuPathDB" id="FungiDB:PSTT_12861"/>
<keyword evidence="2" id="KW-1185">Reference proteome</keyword>
<protein>
    <submittedName>
        <fullName evidence="1">Uncharacterized protein</fullName>
    </submittedName>
</protein>
<dbReference type="AlphaFoldDB" id="A0A2S4UUE2"/>
<name>A0A2S4UUE2_9BASI</name>